<dbReference type="OrthoDB" id="10267031at2759"/>
<evidence type="ECO:0000313" key="8">
    <source>
        <dbReference type="Proteomes" id="UP000078512"/>
    </source>
</evidence>
<name>A0A197JJA3_9FUNG</name>
<dbReference type="PANTHER" id="PTHR15350:SF2">
    <property type="entry name" value="EUKARYOTIC TRANSLATION INITIATION FACTOR 3 SUBUNIT M"/>
    <property type="match status" value="1"/>
</dbReference>
<evidence type="ECO:0000256" key="5">
    <source>
        <dbReference type="HAMAP-Rule" id="MF_03012"/>
    </source>
</evidence>
<dbReference type="GO" id="GO:0071541">
    <property type="term" value="C:eukaryotic translation initiation factor 3 complex, eIF3m"/>
    <property type="evidence" value="ECO:0007669"/>
    <property type="project" value="UniProtKB-UniRule"/>
</dbReference>
<dbReference type="GO" id="GO:0003743">
    <property type="term" value="F:translation initiation factor activity"/>
    <property type="evidence" value="ECO:0007669"/>
    <property type="project" value="UniProtKB-UniRule"/>
</dbReference>
<comment type="subunit">
    <text evidence="5">Component of the eukaryotic translation initiation factor 3 (eIF-3) complex.</text>
</comment>
<comment type="similarity">
    <text evidence="1">Belongs to the CSN7/EIF3M family. CSN7 subfamily.</text>
</comment>
<evidence type="ECO:0000256" key="3">
    <source>
        <dbReference type="ARBA" id="ARBA00022540"/>
    </source>
</evidence>
<dbReference type="Pfam" id="PF01399">
    <property type="entry name" value="PCI"/>
    <property type="match status" value="1"/>
</dbReference>
<dbReference type="GO" id="GO:0001732">
    <property type="term" value="P:formation of cytoplasmic translation initiation complex"/>
    <property type="evidence" value="ECO:0007669"/>
    <property type="project" value="UniProtKB-UniRule"/>
</dbReference>
<evidence type="ECO:0000256" key="2">
    <source>
        <dbReference type="ARBA" id="ARBA00022490"/>
    </source>
</evidence>
<dbReference type="Pfam" id="PF18005">
    <property type="entry name" value="eIF3m_C_helix"/>
    <property type="match status" value="1"/>
</dbReference>
<dbReference type="HAMAP" id="MF_03012">
    <property type="entry name" value="eIF3m"/>
    <property type="match status" value="1"/>
</dbReference>
<dbReference type="InterPro" id="IPR045237">
    <property type="entry name" value="COPS7/eIF3m"/>
</dbReference>
<dbReference type="InterPro" id="IPR000717">
    <property type="entry name" value="PCI_dom"/>
</dbReference>
<protein>
    <recommendedName>
        <fullName evidence="5">Eukaryotic translation initiation factor 3 subunit M</fullName>
        <shortName evidence="5">eIF3m</shortName>
    </recommendedName>
</protein>
<dbReference type="PROSITE" id="PS50250">
    <property type="entry name" value="PCI"/>
    <property type="match status" value="1"/>
</dbReference>
<gene>
    <name evidence="7" type="ORF">K457DRAFT_35275</name>
</gene>
<dbReference type="GO" id="GO:0016282">
    <property type="term" value="C:eukaryotic 43S preinitiation complex"/>
    <property type="evidence" value="ECO:0007669"/>
    <property type="project" value="UniProtKB-UniRule"/>
</dbReference>
<dbReference type="EMBL" id="KV442080">
    <property type="protein sequence ID" value="OAQ25287.1"/>
    <property type="molecule type" value="Genomic_DNA"/>
</dbReference>
<dbReference type="AlphaFoldDB" id="A0A197JJA3"/>
<organism evidence="7 8">
    <name type="scientific">Linnemannia elongata AG-77</name>
    <dbReference type="NCBI Taxonomy" id="1314771"/>
    <lineage>
        <taxon>Eukaryota</taxon>
        <taxon>Fungi</taxon>
        <taxon>Fungi incertae sedis</taxon>
        <taxon>Mucoromycota</taxon>
        <taxon>Mortierellomycotina</taxon>
        <taxon>Mortierellomycetes</taxon>
        <taxon>Mortierellales</taxon>
        <taxon>Mortierellaceae</taxon>
        <taxon>Linnemannia</taxon>
    </lineage>
</organism>
<keyword evidence="8" id="KW-1185">Reference proteome</keyword>
<evidence type="ECO:0000259" key="6">
    <source>
        <dbReference type="PROSITE" id="PS50250"/>
    </source>
</evidence>
<keyword evidence="4 5" id="KW-0648">Protein biosynthesis</keyword>
<keyword evidence="2 5" id="KW-0963">Cytoplasm</keyword>
<dbReference type="InterPro" id="IPR027528">
    <property type="entry name" value="eIF3m"/>
</dbReference>
<evidence type="ECO:0000313" key="7">
    <source>
        <dbReference type="EMBL" id="OAQ25287.1"/>
    </source>
</evidence>
<dbReference type="Proteomes" id="UP000078512">
    <property type="component" value="Unassembled WGS sequence"/>
</dbReference>
<keyword evidence="3 5" id="KW-0396">Initiation factor</keyword>
<evidence type="ECO:0000256" key="1">
    <source>
        <dbReference type="ARBA" id="ARBA00008482"/>
    </source>
</evidence>
<comment type="subcellular location">
    <subcellularLocation>
        <location evidence="5">Cytoplasm</location>
    </subcellularLocation>
</comment>
<dbReference type="GO" id="GO:0033290">
    <property type="term" value="C:eukaryotic 48S preinitiation complex"/>
    <property type="evidence" value="ECO:0007669"/>
    <property type="project" value="UniProtKB-UniRule"/>
</dbReference>
<reference evidence="7 8" key="1">
    <citation type="submission" date="2016-05" db="EMBL/GenBank/DDBJ databases">
        <title>Genome sequencing reveals origins of a unique bacterial endosymbiosis in the earliest lineages of terrestrial Fungi.</title>
        <authorList>
            <consortium name="DOE Joint Genome Institute"/>
            <person name="Uehling J."/>
            <person name="Gryganskyi A."/>
            <person name="Hameed K."/>
            <person name="Tschaplinski T."/>
            <person name="Misztal P."/>
            <person name="Wu S."/>
            <person name="Desiro A."/>
            <person name="Vande Pol N."/>
            <person name="Du Z.-Y."/>
            <person name="Zienkiewicz A."/>
            <person name="Zienkiewicz K."/>
            <person name="Morin E."/>
            <person name="Tisserant E."/>
            <person name="Splivallo R."/>
            <person name="Hainaut M."/>
            <person name="Henrissat B."/>
            <person name="Ohm R."/>
            <person name="Kuo A."/>
            <person name="Yan J."/>
            <person name="Lipzen A."/>
            <person name="Nolan M."/>
            <person name="Labutti K."/>
            <person name="Barry K."/>
            <person name="Goldstein A."/>
            <person name="Labbe J."/>
            <person name="Schadt C."/>
            <person name="Tuskan G."/>
            <person name="Grigoriev I."/>
            <person name="Martin F."/>
            <person name="Vilgalys R."/>
            <person name="Bonito G."/>
        </authorList>
    </citation>
    <scope>NUCLEOTIDE SEQUENCE [LARGE SCALE GENOMIC DNA]</scope>
    <source>
        <strain evidence="7 8">AG-77</strain>
    </source>
</reference>
<dbReference type="SMART" id="SM00088">
    <property type="entry name" value="PINT"/>
    <property type="match status" value="1"/>
</dbReference>
<feature type="domain" description="PCI" evidence="6">
    <location>
        <begin position="209"/>
        <end position="374"/>
    </location>
</feature>
<dbReference type="PANTHER" id="PTHR15350">
    <property type="entry name" value="COP9 SIGNALOSOME COMPLEX SUBUNIT 7/DENDRITIC CELL PROTEIN GA17"/>
    <property type="match status" value="1"/>
</dbReference>
<evidence type="ECO:0000256" key="4">
    <source>
        <dbReference type="ARBA" id="ARBA00022917"/>
    </source>
</evidence>
<proteinExistence type="inferred from homology"/>
<dbReference type="InterPro" id="IPR040750">
    <property type="entry name" value="eIF3m_C_helix"/>
</dbReference>
<dbReference type="STRING" id="1314771.A0A197JJA3"/>
<comment type="similarity">
    <text evidence="5">Belongs to the eIF-3 subunit M family.</text>
</comment>
<accession>A0A197JJA3</accession>
<sequence length="424" mass="46703">MDSIIFIDAPVQDQATFSFSQHTEGQQSIAPTILQDRSRSNTVAELATYISSLRGDEEQALVKQVVPVIEAKNITEATNILVKESKTLLEAPEKEFESAYNLLVAIALIESEKTVLEQILAGLISEPTQKTALKFKVLSNIFNTLPANSPLRLSVFTAIVDLAVASDDMDLVLPQLQYVPSWISEWGVDAQAERALLLTLSDRLKESGNQYQSLEFLLKHLTSFNGTSESAAQKATATRAIVESIALPEVLNFENLLKIEAIQNLKAEKVYELLSVFMSGNVQDYRGLVAKNGGLLKELGLEEEETLRKIRLLSLASLGSENLTRELSYQEIAKALEVEESDVELWVIDVIRAGLVEAKLNQVSKLVIISRSIYRTFGNAQWQQLSQRLNGWKQSLADILQVIANAKLTTGAAVSTAVITNTAN</sequence>
<comment type="function">
    <text evidence="5">Component of the eukaryotic translation initiation factor 3 (eIF-3) complex, which is involved in protein synthesis of a specialized repertoire of mRNAs and, together with other initiation factors, stimulates binding of mRNA and methionyl-tRNAi to the 40S ribosome. The eIF-3 complex specifically targets and initiates translation of a subset of mRNAs involved in cell proliferation.</text>
</comment>